<proteinExistence type="inferred from homology"/>
<feature type="domain" description="FMN hydroxy acid dehydrogenase" evidence="8">
    <location>
        <begin position="30"/>
        <end position="414"/>
    </location>
</feature>
<dbReference type="InterPro" id="IPR012133">
    <property type="entry name" value="Alpha-hydoxy_acid_DH_FMN"/>
</dbReference>
<feature type="binding site" evidence="7">
    <location>
        <position position="307"/>
    </location>
    <ligand>
        <name>FMN</name>
        <dbReference type="ChEBI" id="CHEBI:58210"/>
    </ligand>
</feature>
<dbReference type="PANTHER" id="PTHR10578:SF107">
    <property type="entry name" value="2-HYDROXYACID OXIDASE 1"/>
    <property type="match status" value="1"/>
</dbReference>
<dbReference type="CDD" id="cd02809">
    <property type="entry name" value="alpha_hydroxyacid_oxid_FMN"/>
    <property type="match status" value="1"/>
</dbReference>
<feature type="binding site" evidence="7">
    <location>
        <begin position="340"/>
        <end position="344"/>
    </location>
    <ligand>
        <name>FMN</name>
        <dbReference type="ChEBI" id="CHEBI:58210"/>
    </ligand>
</feature>
<evidence type="ECO:0000256" key="7">
    <source>
        <dbReference type="PIRSR" id="PIRSR000138-2"/>
    </source>
</evidence>
<dbReference type="Proteomes" id="UP000432089">
    <property type="component" value="Unassembled WGS sequence"/>
</dbReference>
<dbReference type="Gene3D" id="3.20.20.70">
    <property type="entry name" value="Aldolase class I"/>
    <property type="match status" value="1"/>
</dbReference>
<dbReference type="InterPro" id="IPR000262">
    <property type="entry name" value="FMN-dep_DH"/>
</dbReference>
<keyword evidence="2 7" id="KW-0285">Flavoprotein</keyword>
<organism evidence="9 10">
    <name type="scientific">Plantimonas leprariae</name>
    <dbReference type="NCBI Taxonomy" id="2615207"/>
    <lineage>
        <taxon>Bacteria</taxon>
        <taxon>Pseudomonadati</taxon>
        <taxon>Pseudomonadota</taxon>
        <taxon>Alphaproteobacteria</taxon>
        <taxon>Hyphomicrobiales</taxon>
        <taxon>Aurantimonadaceae</taxon>
        <taxon>Plantimonas</taxon>
    </lineage>
</organism>
<feature type="binding site" evidence="7">
    <location>
        <begin position="109"/>
        <end position="111"/>
    </location>
    <ligand>
        <name>FMN</name>
        <dbReference type="ChEBI" id="CHEBI:58210"/>
    </ligand>
</feature>
<comment type="similarity">
    <text evidence="5">Belongs to the FMN-dependent alpha-hydroxy acid dehydrogenase family.</text>
</comment>
<dbReference type="PROSITE" id="PS00557">
    <property type="entry name" value="FMN_HYDROXY_ACID_DH_1"/>
    <property type="match status" value="1"/>
</dbReference>
<dbReference type="Pfam" id="PF01070">
    <property type="entry name" value="FMN_dh"/>
    <property type="match status" value="1"/>
</dbReference>
<feature type="binding site" evidence="7">
    <location>
        <position position="158"/>
    </location>
    <ligand>
        <name>FMN</name>
        <dbReference type="ChEBI" id="CHEBI:58210"/>
    </ligand>
</feature>
<dbReference type="GO" id="GO:0016614">
    <property type="term" value="F:oxidoreductase activity, acting on CH-OH group of donors"/>
    <property type="evidence" value="ECO:0007669"/>
    <property type="project" value="UniProtKB-ARBA"/>
</dbReference>
<feature type="binding site" evidence="7">
    <location>
        <position position="195"/>
    </location>
    <ligand>
        <name>glyoxylate</name>
        <dbReference type="ChEBI" id="CHEBI:36655"/>
    </ligand>
</feature>
<comment type="caution">
    <text evidence="9">The sequence shown here is derived from an EMBL/GenBank/DDBJ whole genome shotgun (WGS) entry which is preliminary data.</text>
</comment>
<evidence type="ECO:0000256" key="2">
    <source>
        <dbReference type="ARBA" id="ARBA00022630"/>
    </source>
</evidence>
<evidence type="ECO:0000313" key="10">
    <source>
        <dbReference type="Proteomes" id="UP000432089"/>
    </source>
</evidence>
<evidence type="ECO:0000256" key="6">
    <source>
        <dbReference type="PIRSR" id="PIRSR000138-1"/>
    </source>
</evidence>
<evidence type="ECO:0000313" key="9">
    <source>
        <dbReference type="EMBL" id="KAB0675676.1"/>
    </source>
</evidence>
<dbReference type="PANTHER" id="PTHR10578">
    <property type="entry name" value="S -2-HYDROXY-ACID OXIDASE-RELATED"/>
    <property type="match status" value="1"/>
</dbReference>
<feature type="binding site" evidence="7">
    <location>
        <position position="56"/>
    </location>
    <ligand>
        <name>glyoxylate</name>
        <dbReference type="ChEBI" id="CHEBI:36655"/>
    </ligand>
</feature>
<reference evidence="9 10" key="1">
    <citation type="submission" date="2019-09" db="EMBL/GenBank/DDBJ databases">
        <title>YIM 132180 draft genome.</title>
        <authorList>
            <person name="Zhang K."/>
        </authorList>
    </citation>
    <scope>NUCLEOTIDE SEQUENCE [LARGE SCALE GENOMIC DNA]</scope>
    <source>
        <strain evidence="9 10">YIM 132180</strain>
    </source>
</reference>
<feature type="binding site" evidence="7">
    <location>
        <position position="186"/>
    </location>
    <ligand>
        <name>FMN</name>
        <dbReference type="ChEBI" id="CHEBI:58210"/>
    </ligand>
</feature>
<feature type="binding site" evidence="7">
    <location>
        <position position="138"/>
    </location>
    <ligand>
        <name>FMN</name>
        <dbReference type="ChEBI" id="CHEBI:58210"/>
    </ligand>
</feature>
<sequence>MTDDANNRAGGFVASRREAFPTVAASKPSRYLRGVLSLDDFEAHARRTLPRPLFGYIAGASETNASLRNNAASFQRYGFQPRILTDVSGRTQRTSLLGVEYAAPFGIAPMGISALMAYRGDMVLARAAEAAGIPMVMSGSSLIRLEEVAAAAPSSWFQAYLPGEPDRIDALVDRVIAAGFQTLVLTVDTAILANRENNIRAGFSTPLRPSLSLAWQGLSHPRWTIGTFLRTLALHGVPHFENSYATRGAPIVARSVMRDFGKRDHLNWSHLERIRKRWPGKLAVKGIIRADDAVAAVLRGVDGIVVSNHGGRQLDGTIAPLDALPAVADAVAGRAAVMLDGGVRRGTDVLKALALGAGFVFVGRPFLYAAAAFGVSGIERALSILKEEIHRDMALLGINDLSELDASFLSNRVCGSAAVA</sequence>
<dbReference type="InterPro" id="IPR013785">
    <property type="entry name" value="Aldolase_TIM"/>
</dbReference>
<keyword evidence="10" id="KW-1185">Reference proteome</keyword>
<dbReference type="FunFam" id="3.20.20.70:FF:000029">
    <property type="entry name" value="L-lactate dehydrogenase"/>
    <property type="match status" value="1"/>
</dbReference>
<keyword evidence="4" id="KW-0560">Oxidoreductase</keyword>
<dbReference type="PROSITE" id="PS51349">
    <property type="entry name" value="FMN_HYDROXY_ACID_DH_2"/>
    <property type="match status" value="1"/>
</dbReference>
<feature type="binding site" evidence="7">
    <location>
        <position position="285"/>
    </location>
    <ligand>
        <name>FMN</name>
        <dbReference type="ChEBI" id="CHEBI:58210"/>
    </ligand>
</feature>
<evidence type="ECO:0000259" key="8">
    <source>
        <dbReference type="PROSITE" id="PS51349"/>
    </source>
</evidence>
<dbReference type="AlphaFoldDB" id="A0A7V7TU87"/>
<feature type="binding site" evidence="7">
    <location>
        <position position="312"/>
    </location>
    <ligand>
        <name>glyoxylate</name>
        <dbReference type="ChEBI" id="CHEBI:36655"/>
    </ligand>
</feature>
<dbReference type="EMBL" id="VZDO01000031">
    <property type="protein sequence ID" value="KAB0675676.1"/>
    <property type="molecule type" value="Genomic_DNA"/>
</dbReference>
<name>A0A7V7TU87_9HYPH</name>
<comment type="cofactor">
    <cofactor evidence="1">
        <name>FMN</name>
        <dbReference type="ChEBI" id="CHEBI:58210"/>
    </cofactor>
</comment>
<accession>A0A7V7TU87</accession>
<dbReference type="InterPro" id="IPR037396">
    <property type="entry name" value="FMN_HAD"/>
</dbReference>
<feature type="binding site" evidence="7">
    <location>
        <position position="160"/>
    </location>
    <ligand>
        <name>glyoxylate</name>
        <dbReference type="ChEBI" id="CHEBI:36655"/>
    </ligand>
</feature>
<feature type="active site" description="Proton acceptor" evidence="6">
    <location>
        <position position="309"/>
    </location>
</feature>
<dbReference type="PIRSF" id="PIRSF000138">
    <property type="entry name" value="Al-hdrx_acd_dh"/>
    <property type="match status" value="1"/>
</dbReference>
<gene>
    <name evidence="9" type="ORF">F6X38_22975</name>
</gene>
<evidence type="ECO:0000256" key="5">
    <source>
        <dbReference type="ARBA" id="ARBA00024042"/>
    </source>
</evidence>
<evidence type="ECO:0000256" key="3">
    <source>
        <dbReference type="ARBA" id="ARBA00022643"/>
    </source>
</evidence>
<dbReference type="GO" id="GO:0010181">
    <property type="term" value="F:FMN binding"/>
    <property type="evidence" value="ECO:0007669"/>
    <property type="project" value="InterPro"/>
</dbReference>
<protein>
    <submittedName>
        <fullName evidence="9">Alpha-hydroxy-acid oxidizing protein</fullName>
    </submittedName>
</protein>
<keyword evidence="3 7" id="KW-0288">FMN</keyword>
<evidence type="ECO:0000256" key="1">
    <source>
        <dbReference type="ARBA" id="ARBA00001917"/>
    </source>
</evidence>
<dbReference type="InterPro" id="IPR008259">
    <property type="entry name" value="FMN_hydac_DH_AS"/>
</dbReference>
<feature type="binding site" evidence="7">
    <location>
        <position position="309"/>
    </location>
    <ligand>
        <name>glyoxylate</name>
        <dbReference type="ChEBI" id="CHEBI:36655"/>
    </ligand>
</feature>
<dbReference type="RefSeq" id="WP_150974031.1">
    <property type="nucleotide sequence ID" value="NZ_VZDO01000031.1"/>
</dbReference>
<feature type="binding site" evidence="7">
    <location>
        <begin position="363"/>
        <end position="364"/>
    </location>
    <ligand>
        <name>FMN</name>
        <dbReference type="ChEBI" id="CHEBI:58210"/>
    </ligand>
</feature>
<dbReference type="SUPFAM" id="SSF51395">
    <property type="entry name" value="FMN-linked oxidoreductases"/>
    <property type="match status" value="1"/>
</dbReference>
<evidence type="ECO:0000256" key="4">
    <source>
        <dbReference type="ARBA" id="ARBA00023002"/>
    </source>
</evidence>